<dbReference type="STRING" id="7260.B4ML40"/>
<evidence type="ECO:0000313" key="2">
    <source>
        <dbReference type="EMBL" id="EDW73098.2"/>
    </source>
</evidence>
<gene>
    <name evidence="2" type="primary">Dwil\GK16824</name>
    <name evidence="2" type="ORF">Dwil_GK16824</name>
</gene>
<feature type="region of interest" description="Disordered" evidence="1">
    <location>
        <begin position="369"/>
        <end position="462"/>
    </location>
</feature>
<feature type="compositionally biased region" description="Basic and acidic residues" evidence="1">
    <location>
        <begin position="16"/>
        <end position="32"/>
    </location>
</feature>
<evidence type="ECO:0000313" key="3">
    <source>
        <dbReference type="Proteomes" id="UP000007798"/>
    </source>
</evidence>
<sequence length="748" mass="78746">MEDPPKPKKVRKPKVSKKEKEKVDEEAARDESNNVPSAPMRPGIYMPEGMTLAPEIPQVNADGGDVGAEAGAREQPQGTIPNPNGLGYTPGYLPGQAGNPPGQASYPPGQASYPPGQAIPGYGANVPTGYMPPGSSTIPGTTTAPGQAYPGYVPNVPQGYMQPGSSTLPGVAASTFPGYAPGSEGLPIYQPGTIPLPGQTTVNPNLGYPGYPPAPYAPYGSPFGYTPQMPAGDPNSLGSVEEGSTSRQKHQAAGLPSHRQTPFNPCTGEECNRDGYSMRRSKSSAPTPRARNGLGVGFAPEREYQPHQVEESTKSASESNRDETPSFNCCCHCSLSSDLIERICKSLQISSCPCVQNCCSAGCPKMNATKKPTVSTIPAPRRKPIPSRSGTSQLGKKDDQTLDRDNNKLAAGPSKSAASARRIGSHTGSSGGSPPRGEERLPATTSEESPATAASSTHAAPGKGAGSKFSACGCGCKDFSTHVPPPPATRTCSCYANLMARSDDSTQTPPPETNDAVVLPPIGSQGGDLCCKMGGNGATCCSGGACGGTGAGCCKAGHSACCGNSCCWPYYYYYDPCTGLYYCYRNCCYNNCYKNTKCCNSCCNNSCCKSNNNNNNNDKKSPTQEPKKTTKETKSNLSATNSSKRKETKTTAARKSNQRNMGGDAMVPYRPEMQDLYEQWINFQEYLKQYQPQAAPMANPMPGPRTAPTPASTPNPYGYYAAAISTPFYFAPSSYPNQMNNPAAGNGY</sequence>
<feature type="compositionally biased region" description="Basic and acidic residues" evidence="1">
    <location>
        <begin position="395"/>
        <end position="407"/>
    </location>
</feature>
<protein>
    <submittedName>
        <fullName evidence="2">Uncharacterized protein</fullName>
    </submittedName>
</protein>
<accession>B4ML40</accession>
<feature type="compositionally biased region" description="Polar residues" evidence="1">
    <location>
        <begin position="236"/>
        <end position="246"/>
    </location>
</feature>
<dbReference type="EMBL" id="CH963847">
    <property type="protein sequence ID" value="EDW73098.2"/>
    <property type="molecule type" value="Genomic_DNA"/>
</dbReference>
<feature type="region of interest" description="Disordered" evidence="1">
    <location>
        <begin position="225"/>
        <end position="326"/>
    </location>
</feature>
<dbReference type="eggNOG" id="ENOG502RX3Q">
    <property type="taxonomic scope" value="Eukaryota"/>
</dbReference>
<keyword evidence="3" id="KW-1185">Reference proteome</keyword>
<name>B4ML40_DROWI</name>
<dbReference type="AlphaFoldDB" id="B4ML40"/>
<evidence type="ECO:0000256" key="1">
    <source>
        <dbReference type="SAM" id="MobiDB-lite"/>
    </source>
</evidence>
<feature type="region of interest" description="Disordered" evidence="1">
    <location>
        <begin position="617"/>
        <end position="667"/>
    </location>
</feature>
<feature type="compositionally biased region" description="Basic and acidic residues" evidence="1">
    <location>
        <begin position="300"/>
        <end position="324"/>
    </location>
</feature>
<feature type="region of interest" description="Disordered" evidence="1">
    <location>
        <begin position="1"/>
        <end position="116"/>
    </location>
</feature>
<dbReference type="Proteomes" id="UP000007798">
    <property type="component" value="Unassembled WGS sequence"/>
</dbReference>
<dbReference type="HOGENOM" id="CLU_382306_0_0_1"/>
<proteinExistence type="predicted"/>
<feature type="compositionally biased region" description="Low complexity" evidence="1">
    <location>
        <begin position="421"/>
        <end position="435"/>
    </location>
</feature>
<organism evidence="2 3">
    <name type="scientific">Drosophila willistoni</name>
    <name type="common">Fruit fly</name>
    <dbReference type="NCBI Taxonomy" id="7260"/>
    <lineage>
        <taxon>Eukaryota</taxon>
        <taxon>Metazoa</taxon>
        <taxon>Ecdysozoa</taxon>
        <taxon>Arthropoda</taxon>
        <taxon>Hexapoda</taxon>
        <taxon>Insecta</taxon>
        <taxon>Pterygota</taxon>
        <taxon>Neoptera</taxon>
        <taxon>Endopterygota</taxon>
        <taxon>Diptera</taxon>
        <taxon>Brachycera</taxon>
        <taxon>Muscomorpha</taxon>
        <taxon>Ephydroidea</taxon>
        <taxon>Drosophilidae</taxon>
        <taxon>Drosophila</taxon>
        <taxon>Sophophora</taxon>
    </lineage>
</organism>
<feature type="compositionally biased region" description="Low complexity" evidence="1">
    <location>
        <begin position="442"/>
        <end position="461"/>
    </location>
</feature>
<dbReference type="SMR" id="B4ML40"/>
<reference evidence="2 3" key="1">
    <citation type="journal article" date="2007" name="Nature">
        <title>Evolution of genes and genomes on the Drosophila phylogeny.</title>
        <authorList>
            <consortium name="Drosophila 12 Genomes Consortium"/>
            <person name="Clark A.G."/>
            <person name="Eisen M.B."/>
            <person name="Smith D.R."/>
            <person name="Bergman C.M."/>
            <person name="Oliver B."/>
            <person name="Markow T.A."/>
            <person name="Kaufman T.C."/>
            <person name="Kellis M."/>
            <person name="Gelbart W."/>
            <person name="Iyer V.N."/>
            <person name="Pollard D.A."/>
            <person name="Sackton T.B."/>
            <person name="Larracuente A.M."/>
            <person name="Singh N.D."/>
            <person name="Abad J.P."/>
            <person name="Abt D.N."/>
            <person name="Adryan B."/>
            <person name="Aguade M."/>
            <person name="Akashi H."/>
            <person name="Anderson W.W."/>
            <person name="Aquadro C.F."/>
            <person name="Ardell D.H."/>
            <person name="Arguello R."/>
            <person name="Artieri C.G."/>
            <person name="Barbash D.A."/>
            <person name="Barker D."/>
            <person name="Barsanti P."/>
            <person name="Batterham P."/>
            <person name="Batzoglou S."/>
            <person name="Begun D."/>
            <person name="Bhutkar A."/>
            <person name="Blanco E."/>
            <person name="Bosak S.A."/>
            <person name="Bradley R.K."/>
            <person name="Brand A.D."/>
            <person name="Brent M.R."/>
            <person name="Brooks A.N."/>
            <person name="Brown R.H."/>
            <person name="Butlin R.K."/>
            <person name="Caggese C."/>
            <person name="Calvi B.R."/>
            <person name="Bernardo de Carvalho A."/>
            <person name="Caspi A."/>
            <person name="Castrezana S."/>
            <person name="Celniker S.E."/>
            <person name="Chang J.L."/>
            <person name="Chapple C."/>
            <person name="Chatterji S."/>
            <person name="Chinwalla A."/>
            <person name="Civetta A."/>
            <person name="Clifton S.W."/>
            <person name="Comeron J.M."/>
            <person name="Costello J.C."/>
            <person name="Coyne J.A."/>
            <person name="Daub J."/>
            <person name="David R.G."/>
            <person name="Delcher A.L."/>
            <person name="Delehaunty K."/>
            <person name="Do C.B."/>
            <person name="Ebling H."/>
            <person name="Edwards K."/>
            <person name="Eickbush T."/>
            <person name="Evans J.D."/>
            <person name="Filipski A."/>
            <person name="Findeiss S."/>
            <person name="Freyhult E."/>
            <person name="Fulton L."/>
            <person name="Fulton R."/>
            <person name="Garcia A.C."/>
            <person name="Gardiner A."/>
            <person name="Garfield D.A."/>
            <person name="Garvin B.E."/>
            <person name="Gibson G."/>
            <person name="Gilbert D."/>
            <person name="Gnerre S."/>
            <person name="Godfrey J."/>
            <person name="Good R."/>
            <person name="Gotea V."/>
            <person name="Gravely B."/>
            <person name="Greenberg A.J."/>
            <person name="Griffiths-Jones S."/>
            <person name="Gross S."/>
            <person name="Guigo R."/>
            <person name="Gustafson E.A."/>
            <person name="Haerty W."/>
            <person name="Hahn M.W."/>
            <person name="Halligan D.L."/>
            <person name="Halpern A.L."/>
            <person name="Halter G.M."/>
            <person name="Han M.V."/>
            <person name="Heger A."/>
            <person name="Hillier L."/>
            <person name="Hinrichs A.S."/>
            <person name="Holmes I."/>
            <person name="Hoskins R.A."/>
            <person name="Hubisz M.J."/>
            <person name="Hultmark D."/>
            <person name="Huntley M.A."/>
            <person name="Jaffe D.B."/>
            <person name="Jagadeeshan S."/>
            <person name="Jeck W.R."/>
            <person name="Johnson J."/>
            <person name="Jones C.D."/>
            <person name="Jordan W.C."/>
            <person name="Karpen G.H."/>
            <person name="Kataoka E."/>
            <person name="Keightley P.D."/>
            <person name="Kheradpour P."/>
            <person name="Kirkness E.F."/>
            <person name="Koerich L.B."/>
            <person name="Kristiansen K."/>
            <person name="Kudrna D."/>
            <person name="Kulathinal R.J."/>
            <person name="Kumar S."/>
            <person name="Kwok R."/>
            <person name="Lander E."/>
            <person name="Langley C.H."/>
            <person name="Lapoint R."/>
            <person name="Lazzaro B.P."/>
            <person name="Lee S.J."/>
            <person name="Levesque L."/>
            <person name="Li R."/>
            <person name="Lin C.F."/>
            <person name="Lin M.F."/>
            <person name="Lindblad-Toh K."/>
            <person name="Llopart A."/>
            <person name="Long M."/>
            <person name="Low L."/>
            <person name="Lozovsky E."/>
            <person name="Lu J."/>
            <person name="Luo M."/>
            <person name="Machado C.A."/>
            <person name="Makalowski W."/>
            <person name="Marzo M."/>
            <person name="Matsuda M."/>
            <person name="Matzkin L."/>
            <person name="McAllister B."/>
            <person name="McBride C.S."/>
            <person name="McKernan B."/>
            <person name="McKernan K."/>
            <person name="Mendez-Lago M."/>
            <person name="Minx P."/>
            <person name="Mollenhauer M.U."/>
            <person name="Montooth K."/>
            <person name="Mount S.M."/>
            <person name="Mu X."/>
            <person name="Myers E."/>
            <person name="Negre B."/>
            <person name="Newfeld S."/>
            <person name="Nielsen R."/>
            <person name="Noor M.A."/>
            <person name="O'Grady P."/>
            <person name="Pachter L."/>
            <person name="Papaceit M."/>
            <person name="Parisi M.J."/>
            <person name="Parisi M."/>
            <person name="Parts L."/>
            <person name="Pedersen J.S."/>
            <person name="Pesole G."/>
            <person name="Phillippy A.M."/>
            <person name="Ponting C.P."/>
            <person name="Pop M."/>
            <person name="Porcelli D."/>
            <person name="Powell J.R."/>
            <person name="Prohaska S."/>
            <person name="Pruitt K."/>
            <person name="Puig M."/>
            <person name="Quesneville H."/>
            <person name="Ram K.R."/>
            <person name="Rand D."/>
            <person name="Rasmussen M.D."/>
            <person name="Reed L.K."/>
            <person name="Reenan R."/>
            <person name="Reily A."/>
            <person name="Remington K.A."/>
            <person name="Rieger T.T."/>
            <person name="Ritchie M.G."/>
            <person name="Robin C."/>
            <person name="Rogers Y.H."/>
            <person name="Rohde C."/>
            <person name="Rozas J."/>
            <person name="Rubenfield M.J."/>
            <person name="Ruiz A."/>
            <person name="Russo S."/>
            <person name="Salzberg S.L."/>
            <person name="Sanchez-Gracia A."/>
            <person name="Saranga D.J."/>
            <person name="Sato H."/>
            <person name="Schaeffer S.W."/>
            <person name="Schatz M.C."/>
            <person name="Schlenke T."/>
            <person name="Schwartz R."/>
            <person name="Segarra C."/>
            <person name="Singh R.S."/>
            <person name="Sirot L."/>
            <person name="Sirota M."/>
            <person name="Sisneros N.B."/>
            <person name="Smith C.D."/>
            <person name="Smith T.F."/>
            <person name="Spieth J."/>
            <person name="Stage D.E."/>
            <person name="Stark A."/>
            <person name="Stephan W."/>
            <person name="Strausberg R.L."/>
            <person name="Strempel S."/>
            <person name="Sturgill D."/>
            <person name="Sutton G."/>
            <person name="Sutton G.G."/>
            <person name="Tao W."/>
            <person name="Teichmann S."/>
            <person name="Tobari Y.N."/>
            <person name="Tomimura Y."/>
            <person name="Tsolas J.M."/>
            <person name="Valente V.L."/>
            <person name="Venter E."/>
            <person name="Venter J.C."/>
            <person name="Vicario S."/>
            <person name="Vieira F.G."/>
            <person name="Vilella A.J."/>
            <person name="Villasante A."/>
            <person name="Walenz B."/>
            <person name="Wang J."/>
            <person name="Wasserman M."/>
            <person name="Watts T."/>
            <person name="Wilson D."/>
            <person name="Wilson R.K."/>
            <person name="Wing R.A."/>
            <person name="Wolfner M.F."/>
            <person name="Wong A."/>
            <person name="Wong G.K."/>
            <person name="Wu C.I."/>
            <person name="Wu G."/>
            <person name="Yamamoto D."/>
            <person name="Yang H.P."/>
            <person name="Yang S.P."/>
            <person name="Yorke J.A."/>
            <person name="Yoshida K."/>
            <person name="Zdobnov E."/>
            <person name="Zhang P."/>
            <person name="Zhang Y."/>
            <person name="Zimin A.V."/>
            <person name="Baldwin J."/>
            <person name="Abdouelleil A."/>
            <person name="Abdulkadir J."/>
            <person name="Abebe A."/>
            <person name="Abera B."/>
            <person name="Abreu J."/>
            <person name="Acer S.C."/>
            <person name="Aftuck L."/>
            <person name="Alexander A."/>
            <person name="An P."/>
            <person name="Anderson E."/>
            <person name="Anderson S."/>
            <person name="Arachi H."/>
            <person name="Azer M."/>
            <person name="Bachantsang P."/>
            <person name="Barry A."/>
            <person name="Bayul T."/>
            <person name="Berlin A."/>
            <person name="Bessette D."/>
            <person name="Bloom T."/>
            <person name="Blye J."/>
            <person name="Boguslavskiy L."/>
            <person name="Bonnet C."/>
            <person name="Boukhgalter B."/>
            <person name="Bourzgui I."/>
            <person name="Brown A."/>
            <person name="Cahill P."/>
            <person name="Channer S."/>
            <person name="Cheshatsang Y."/>
            <person name="Chuda L."/>
            <person name="Citroen M."/>
            <person name="Collymore A."/>
            <person name="Cooke P."/>
            <person name="Costello M."/>
            <person name="D'Aco K."/>
            <person name="Daza R."/>
            <person name="De Haan G."/>
            <person name="DeGray S."/>
            <person name="DeMaso C."/>
            <person name="Dhargay N."/>
            <person name="Dooley K."/>
            <person name="Dooley E."/>
            <person name="Doricent M."/>
            <person name="Dorje P."/>
            <person name="Dorjee K."/>
            <person name="Dupes A."/>
            <person name="Elong R."/>
            <person name="Falk J."/>
            <person name="Farina A."/>
            <person name="Faro S."/>
            <person name="Ferguson D."/>
            <person name="Fisher S."/>
            <person name="Foley C.D."/>
            <person name="Franke A."/>
            <person name="Friedrich D."/>
            <person name="Gadbois L."/>
            <person name="Gearin G."/>
            <person name="Gearin C.R."/>
            <person name="Giannoukos G."/>
            <person name="Goode T."/>
            <person name="Graham J."/>
            <person name="Grandbois E."/>
            <person name="Grewal S."/>
            <person name="Gyaltsen K."/>
            <person name="Hafez N."/>
            <person name="Hagos B."/>
            <person name="Hall J."/>
            <person name="Henson C."/>
            <person name="Hollinger A."/>
            <person name="Honan T."/>
            <person name="Huard M.D."/>
            <person name="Hughes L."/>
            <person name="Hurhula B."/>
            <person name="Husby M.E."/>
            <person name="Kamat A."/>
            <person name="Kanga B."/>
            <person name="Kashin S."/>
            <person name="Khazanovich D."/>
            <person name="Kisner P."/>
            <person name="Lance K."/>
            <person name="Lara M."/>
            <person name="Lee W."/>
            <person name="Lennon N."/>
            <person name="Letendre F."/>
            <person name="LeVine R."/>
            <person name="Lipovsky A."/>
            <person name="Liu X."/>
            <person name="Liu J."/>
            <person name="Liu S."/>
            <person name="Lokyitsang T."/>
            <person name="Lokyitsang Y."/>
            <person name="Lubonja R."/>
            <person name="Lui A."/>
            <person name="MacDonald P."/>
            <person name="Magnisalis V."/>
            <person name="Maru K."/>
            <person name="Matthews C."/>
            <person name="McCusker W."/>
            <person name="McDonough S."/>
            <person name="Mehta T."/>
            <person name="Meldrim J."/>
            <person name="Meneus L."/>
            <person name="Mihai O."/>
            <person name="Mihalev A."/>
            <person name="Mihova T."/>
            <person name="Mittelman R."/>
            <person name="Mlenga V."/>
            <person name="Montmayeur A."/>
            <person name="Mulrain L."/>
            <person name="Navidi A."/>
            <person name="Naylor J."/>
            <person name="Negash T."/>
            <person name="Nguyen T."/>
            <person name="Nguyen N."/>
            <person name="Nicol R."/>
            <person name="Norbu C."/>
            <person name="Norbu N."/>
            <person name="Novod N."/>
            <person name="O'Neill B."/>
            <person name="Osman S."/>
            <person name="Markiewicz E."/>
            <person name="Oyono O.L."/>
            <person name="Patti C."/>
            <person name="Phunkhang P."/>
            <person name="Pierre F."/>
            <person name="Priest M."/>
            <person name="Raghuraman S."/>
            <person name="Rege F."/>
            <person name="Reyes R."/>
            <person name="Rise C."/>
            <person name="Rogov P."/>
            <person name="Ross K."/>
            <person name="Ryan E."/>
            <person name="Settipalli S."/>
            <person name="Shea T."/>
            <person name="Sherpa N."/>
            <person name="Shi L."/>
            <person name="Shih D."/>
            <person name="Sparrow T."/>
            <person name="Spaulding J."/>
            <person name="Stalker J."/>
            <person name="Stange-Thomann N."/>
            <person name="Stavropoulos S."/>
            <person name="Stone C."/>
            <person name="Strader C."/>
            <person name="Tesfaye S."/>
            <person name="Thomson T."/>
            <person name="Thoulutsang Y."/>
            <person name="Thoulutsang D."/>
            <person name="Topham K."/>
            <person name="Topping I."/>
            <person name="Tsamla T."/>
            <person name="Vassiliev H."/>
            <person name="Vo A."/>
            <person name="Wangchuk T."/>
            <person name="Wangdi T."/>
            <person name="Weiand M."/>
            <person name="Wilkinson J."/>
            <person name="Wilson A."/>
            <person name="Yadav S."/>
            <person name="Young G."/>
            <person name="Yu Q."/>
            <person name="Zembek L."/>
            <person name="Zhong D."/>
            <person name="Zimmer A."/>
            <person name="Zwirko Z."/>
            <person name="Jaffe D.B."/>
            <person name="Alvarez P."/>
            <person name="Brockman W."/>
            <person name="Butler J."/>
            <person name="Chin C."/>
            <person name="Gnerre S."/>
            <person name="Grabherr M."/>
            <person name="Kleber M."/>
            <person name="Mauceli E."/>
            <person name="MacCallum I."/>
        </authorList>
    </citation>
    <scope>NUCLEOTIDE SEQUENCE [LARGE SCALE GENOMIC DNA]</scope>
    <source>
        <strain evidence="3">Tucson 14030-0811.24</strain>
    </source>
</reference>
<dbReference type="InParanoid" id="B4ML40"/>
<feature type="compositionally biased region" description="Basic and acidic residues" evidence="1">
    <location>
        <begin position="617"/>
        <end position="634"/>
    </location>
</feature>
<feature type="compositionally biased region" description="Low complexity" evidence="1">
    <location>
        <begin position="61"/>
        <end position="70"/>
    </location>
</feature>